<evidence type="ECO:0000256" key="3">
    <source>
        <dbReference type="SAM" id="Coils"/>
    </source>
</evidence>
<gene>
    <name evidence="5" type="ORF">CPT_Stitch139</name>
</gene>
<proteinExistence type="predicted"/>
<comment type="subcellular location">
    <subcellularLocation>
        <location evidence="1">Virion</location>
    </subcellularLocation>
</comment>
<keyword evidence="6" id="KW-1185">Reference proteome</keyword>
<dbReference type="PROSITE" id="PS51688">
    <property type="entry name" value="ICA"/>
    <property type="match status" value="1"/>
</dbReference>
<keyword evidence="2" id="KW-1227">Viral tail protein</keyword>
<dbReference type="InterPro" id="IPR030392">
    <property type="entry name" value="S74_ICA"/>
</dbReference>
<protein>
    <submittedName>
        <fullName evidence="5">Tail fiber protein</fullName>
    </submittedName>
</protein>
<keyword evidence="3" id="KW-0175">Coiled coil</keyword>
<evidence type="ECO:0000256" key="1">
    <source>
        <dbReference type="ARBA" id="ARBA00004328"/>
    </source>
</evidence>
<reference evidence="5 6" key="1">
    <citation type="journal article" date="2015" name="Genome Announc.">
        <title>Complete Genome of Salmonella enterica Serovar Typhimurium T5-Like Siphophage Stitch.</title>
        <authorList>
            <person name="Grover J.M."/>
            <person name="Luna A.J."/>
            <person name="Wood T.L."/>
            <person name="Chamakura K.R."/>
            <person name="Kuty Everett G.F."/>
        </authorList>
    </citation>
    <scope>NUCLEOTIDE SEQUENCE [LARGE SCALE GENOMIC DNA]</scope>
</reference>
<dbReference type="GO" id="GO:0098015">
    <property type="term" value="C:virus tail"/>
    <property type="evidence" value="ECO:0007669"/>
    <property type="project" value="UniProtKB-KW"/>
</dbReference>
<name>A0A0A0RPN2_9CAUD</name>
<organism evidence="5 6">
    <name type="scientific">Salmonella phage Stitch</name>
    <dbReference type="NCBI Taxonomy" id="2991861"/>
    <lineage>
        <taxon>Viruses</taxon>
        <taxon>Duplodnaviria</taxon>
        <taxon>Heunggongvirae</taxon>
        <taxon>Uroviricota</taxon>
        <taxon>Caudoviricetes</taxon>
        <taxon>Demerecviridae</taxon>
        <taxon>Markadamsvirinae</taxon>
        <taxon>Epseptimavirus</taxon>
        <taxon>Epseptimavirus stitch</taxon>
    </lineage>
</organism>
<sequence length="696" mass="74037">MSRNLMPKSGAMAPYVVVNRDAAVAGVFSVDGEAGAVVLTSKYLQISKYTADKAVTDASITSINESIGNINTALGGINTSLNSKAAKGANNDITELNALTKAITIAQGGTGAKTLDGAKQALQVERLRQQDNGTFVASPSGKYSLFIYNSGDFGLIDSATAAVSAMKVAFGGTGGTTPKDARRSLNVPVGALAEVIPNGEDVLNYVAISGQSGYYSSGELIVNGPPVQMGWWTYNFHCHGVDINGAAQYGVLRAVSLTGSSWINVLDGTGNWRGWQEQFNLQSTIPLTNGGTGANSVEGAKINLGIERFKQTAAETMMYAPGSPYRITARPNGEWGYWRDDNGSWIPLPIAAGGTGGNTPTQVRTNLELTEWGLLPSMSGKYPGGFNFDNLVVNSTFTVPPTPGSNITGVRPFQQVAGLDDGWFYLETLVHPDTGYTMQRATQMTGAWAGSVSIRVKQGGTWSVWKQASANFGLLATPVGNRATFRSSGTATGGSGCLVGGQISGGSFTSWRDRPCGVLVEHETTDAAYAIWKSVKWGVDWISGMDAVMWSAGGAQLSLYCKGAEYRFDSAGTAAAGSWVSTSDIRMKANLQKIDTARDKLKSLVGYTYYKRNKLEEDKDTIYSVEAGVIAQDVQSVLPEAVYKIEPQKEDSMLGVSHAGVNALLVNAVNELSEIVDQQKQEIDELKKLVKQLIDK</sequence>
<evidence type="ECO:0000259" key="4">
    <source>
        <dbReference type="PROSITE" id="PS51688"/>
    </source>
</evidence>
<feature type="domain" description="Peptidase S74" evidence="4">
    <location>
        <begin position="583"/>
        <end position="683"/>
    </location>
</feature>
<dbReference type="RefSeq" id="YP_009146080.1">
    <property type="nucleotide sequence ID" value="NC_027297.1"/>
</dbReference>
<evidence type="ECO:0000313" key="6">
    <source>
        <dbReference type="Proteomes" id="UP000030204"/>
    </source>
</evidence>
<dbReference type="OrthoDB" id="1703at10239"/>
<evidence type="ECO:0000256" key="2">
    <source>
        <dbReference type="ARBA" id="ARBA00022732"/>
    </source>
</evidence>
<feature type="coiled-coil region" evidence="3">
    <location>
        <begin position="669"/>
        <end position="696"/>
    </location>
</feature>
<dbReference type="Pfam" id="PF13884">
    <property type="entry name" value="Peptidase_S74"/>
    <property type="match status" value="1"/>
</dbReference>
<evidence type="ECO:0000313" key="5">
    <source>
        <dbReference type="EMBL" id="AIW04090.1"/>
    </source>
</evidence>
<dbReference type="KEGG" id="vg:24598835"/>
<dbReference type="GeneID" id="24598835"/>
<dbReference type="EMBL" id="KM236244">
    <property type="protein sequence ID" value="AIW04090.1"/>
    <property type="molecule type" value="Genomic_DNA"/>
</dbReference>
<keyword evidence="2" id="KW-0946">Virion</keyword>
<accession>A0A0A0RPN2</accession>
<dbReference type="Proteomes" id="UP000030204">
    <property type="component" value="Segment"/>
</dbReference>